<name>A0A3S5CXT8_9PEZI</name>
<feature type="compositionally biased region" description="Basic and acidic residues" evidence="2">
    <location>
        <begin position="93"/>
        <end position="118"/>
    </location>
</feature>
<dbReference type="Proteomes" id="UP000289323">
    <property type="component" value="Unassembled WGS sequence"/>
</dbReference>
<evidence type="ECO:0000259" key="3">
    <source>
        <dbReference type="Pfam" id="PF09791"/>
    </source>
</evidence>
<dbReference type="PANTHER" id="PTHR21193:SF3">
    <property type="entry name" value="OXIDOREDUCTASE-LIKE DOMAIN-CONTAINING PROTEIN 1"/>
    <property type="match status" value="1"/>
</dbReference>
<evidence type="ECO:0000256" key="1">
    <source>
        <dbReference type="SAM" id="Coils"/>
    </source>
</evidence>
<proteinExistence type="predicted"/>
<dbReference type="GO" id="GO:0005739">
    <property type="term" value="C:mitochondrion"/>
    <property type="evidence" value="ECO:0007669"/>
    <property type="project" value="TreeGrafter"/>
</dbReference>
<feature type="coiled-coil region" evidence="1">
    <location>
        <begin position="190"/>
        <end position="217"/>
    </location>
</feature>
<dbReference type="AlphaFoldDB" id="A0A3S5CXT8"/>
<gene>
    <name evidence="4" type="ORF">TT172_LOCUS9153</name>
</gene>
<sequence length="317" mass="35277">MRRTFLRARPSPAVFRAFGDQQPRRTFATPPIKDDSPPSPIEPSKQQAHPIGPFYEAILRTPKPLPKEKPKDNPVTSQESPKPAPGEQTSKPAAEEKPASPAAEEKASEPAATEEKAAKSSSRRPRKTTTKAKSARARIIIGSRLAGPAERAERLADIRRRSRLVAGVLVPPRPEEPDNCCMSGCVNCVWERYREEMEDWAARSAEAERRLRAAEAGEAVGATEDSMEECGRAMDLGVHDETVDRGAASMDEDGGGSVGNWERSGVSGPWTDADKRFATKDFWDEELYKNLPVEIREFIKHEKRLKEKHRREGTVSW</sequence>
<protein>
    <submittedName>
        <fullName evidence="4">2c7082e8-02a3-4a3e-8bcb-06d113ba99b6</fullName>
    </submittedName>
</protein>
<evidence type="ECO:0000313" key="5">
    <source>
        <dbReference type="Proteomes" id="UP000289323"/>
    </source>
</evidence>
<dbReference type="EMBL" id="OUUZ01000018">
    <property type="protein sequence ID" value="SPQ26734.1"/>
    <property type="molecule type" value="Genomic_DNA"/>
</dbReference>
<feature type="domain" description="Oxidoreductase-like" evidence="3">
    <location>
        <begin position="165"/>
        <end position="208"/>
    </location>
</feature>
<dbReference type="InterPro" id="IPR039251">
    <property type="entry name" value="OXLD1"/>
</dbReference>
<organism evidence="4 5">
    <name type="scientific">Thermothielavioides terrestris</name>
    <dbReference type="NCBI Taxonomy" id="2587410"/>
    <lineage>
        <taxon>Eukaryota</taxon>
        <taxon>Fungi</taxon>
        <taxon>Dikarya</taxon>
        <taxon>Ascomycota</taxon>
        <taxon>Pezizomycotina</taxon>
        <taxon>Sordariomycetes</taxon>
        <taxon>Sordariomycetidae</taxon>
        <taxon>Sordariales</taxon>
        <taxon>Chaetomiaceae</taxon>
        <taxon>Thermothielavioides</taxon>
    </lineage>
</organism>
<dbReference type="InterPro" id="IPR019180">
    <property type="entry name" value="Oxidoreductase-like_N"/>
</dbReference>
<feature type="region of interest" description="Disordered" evidence="2">
    <location>
        <begin position="246"/>
        <end position="265"/>
    </location>
</feature>
<feature type="region of interest" description="Disordered" evidence="2">
    <location>
        <begin position="1"/>
        <end position="135"/>
    </location>
</feature>
<accession>A0A3S5CXT8</accession>
<evidence type="ECO:0000256" key="2">
    <source>
        <dbReference type="SAM" id="MobiDB-lite"/>
    </source>
</evidence>
<dbReference type="PANTHER" id="PTHR21193">
    <property type="entry name" value="OXIDOREDUCTASE-LIKE DOMAIN-CONTAINING PROTEIN 1"/>
    <property type="match status" value="1"/>
</dbReference>
<reference evidence="4 5" key="1">
    <citation type="submission" date="2018-04" db="EMBL/GenBank/DDBJ databases">
        <authorList>
            <person name="Huttner S."/>
            <person name="Dainat J."/>
        </authorList>
    </citation>
    <scope>NUCLEOTIDE SEQUENCE [LARGE SCALE GENOMIC DNA]</scope>
</reference>
<feature type="compositionally biased region" description="Basic residues" evidence="2">
    <location>
        <begin position="121"/>
        <end position="135"/>
    </location>
</feature>
<evidence type="ECO:0000313" key="4">
    <source>
        <dbReference type="EMBL" id="SPQ26734.1"/>
    </source>
</evidence>
<keyword evidence="1" id="KW-0175">Coiled coil</keyword>
<dbReference type="Pfam" id="PF09791">
    <property type="entry name" value="Oxidored-like"/>
    <property type="match status" value="1"/>
</dbReference>